<accession>A0A846JUL0</accession>
<gene>
    <name evidence="3" type="ORF">FDB51_07815</name>
</gene>
<dbReference type="Proteomes" id="UP000473681">
    <property type="component" value="Unassembled WGS sequence"/>
</dbReference>
<dbReference type="PANTHER" id="PTHR37813:SF1">
    <property type="entry name" value="FELS-2 PROPHAGE PROTEIN"/>
    <property type="match status" value="1"/>
</dbReference>
<reference evidence="3 4" key="1">
    <citation type="submission" date="2019-04" db="EMBL/GenBank/DDBJ databases">
        <title>Genome sequencing of Clostridium botulinum Groups I-IV and Clostridium butyricum.</title>
        <authorList>
            <person name="Brunt J."/>
            <person name="Van Vliet A.H.M."/>
            <person name="Stringer S.C."/>
            <person name="Carter A.T."/>
            <person name="Peck M.W."/>
        </authorList>
    </citation>
    <scope>NUCLEOTIDE SEQUENCE [LARGE SCALE GENOMIC DNA]</scope>
    <source>
        <strain evidence="3 4">CB-K-33E</strain>
    </source>
</reference>
<dbReference type="RefSeq" id="WP_053342079.1">
    <property type="nucleotide sequence ID" value="NZ_LFPD01000034.1"/>
</dbReference>
<name>A0A846JUL0_CLOBO</name>
<evidence type="ECO:0000256" key="1">
    <source>
        <dbReference type="ARBA" id="ARBA00022612"/>
    </source>
</evidence>
<protein>
    <submittedName>
        <fullName evidence="3">Phage tail tape measure protein</fullName>
    </submittedName>
</protein>
<dbReference type="AlphaFoldDB" id="A0A846JUL0"/>
<dbReference type="NCBIfam" id="TIGR01760">
    <property type="entry name" value="tape_meas_TP901"/>
    <property type="match status" value="1"/>
</dbReference>
<proteinExistence type="predicted"/>
<sequence>MAKKEVYRLGINIKVDGDKQSKKVLTEVEKSTEKVKKKVRDLDKLTASPSVKLRDTASTAIDKIKSKTEKLSNKTATARIKAKDEATSVINKAQSKLNSWIKTGAKKVISIGLAGTVALGGLGIGSSIKTFSEFEQGLSNVKAVTQATDTEMKILKDTAKSLGASTAWSAVQVTQAEELLGQAGFSVKETTSALPGLLSLASAGGLDLAAATDIESGTLRAFNIDASQTSHVADVLALSASATNSDVTDLGETMKYAAPVAQALGISFEDTAAASGLLSNANIKGSQAGTILRQTMARLASPTKEAAKVMKAYGINAFDAQGNMKPLNGVINNLNSSLGKLTSQKRADIISTVFGTESMSGVLALMNQGGQSLGDLSKKLTETKGAADEMAKTKLDNLAGQWTILKSAVEGMKIELGEKLAPYAKQFVTWFTAKIPNITDSVVKFVDTISNNIGTIKTAGGAFLGLTGAFVGMSAINKIGTTVGTFGKLLGGFKTAATAEALVKTTGAMQGLGLASKIIPALLSPTGLVIAGIGIAGVVAAKQLSKEVVPAVDLFADKIDYLKDSTNVSGMNGMSQEITKISDATKEAVGAYMEMDNSVQRTLLNMKFTSKTVSTDLANDLKTKFSTMGSTITKELDKDLNNSLSKIQIMFNNNTKLTSEEQDNIMTQIENHYSKQKTTTQNAMNEINRILSEASLQNRTTTEEENSTISQLQASMRTTAITSLSETEKESAIILGRIKDQTGRITAETAADIVQKLNEQRQQTVDAANAEYAARVNIAEQIRAEGGQKAEETANKMIDEAARQRDETIAAADATRSQGIDMLKQAYGDLETSVDINTGQILTFWGRLKQWWDNTTFGTKFAEIQTNGVVGMVGQNPNNSSSKITKPASEIETDLVGAPNSLSRETIRWGKQNYTGTNNAMSGINSVGERGMELVLGRSLYDFKGGEKVLNNGETKSFLSNLGQAPIYNPQVQTIGAGGNNIQVDVQVNNNDTDVNGIVCEVTNEVGRKLKEVLTNIKK</sequence>
<evidence type="ECO:0000313" key="3">
    <source>
        <dbReference type="EMBL" id="NFN35035.1"/>
    </source>
</evidence>
<comment type="caution">
    <text evidence="3">The sequence shown here is derived from an EMBL/GenBank/DDBJ whole genome shotgun (WGS) entry which is preliminary data.</text>
</comment>
<dbReference type="InterPro" id="IPR010090">
    <property type="entry name" value="Phage_tape_meas"/>
</dbReference>
<dbReference type="Pfam" id="PF10145">
    <property type="entry name" value="PhageMin_Tail"/>
    <property type="match status" value="1"/>
</dbReference>
<evidence type="ECO:0000259" key="2">
    <source>
        <dbReference type="Pfam" id="PF10145"/>
    </source>
</evidence>
<dbReference type="EMBL" id="SWVK01000009">
    <property type="protein sequence ID" value="NFN35035.1"/>
    <property type="molecule type" value="Genomic_DNA"/>
</dbReference>
<dbReference type="OrthoDB" id="9780715at2"/>
<organism evidence="3 4">
    <name type="scientific">Clostridium botulinum</name>
    <dbReference type="NCBI Taxonomy" id="1491"/>
    <lineage>
        <taxon>Bacteria</taxon>
        <taxon>Bacillati</taxon>
        <taxon>Bacillota</taxon>
        <taxon>Clostridia</taxon>
        <taxon>Eubacteriales</taxon>
        <taxon>Clostridiaceae</taxon>
        <taxon>Clostridium</taxon>
    </lineage>
</organism>
<evidence type="ECO:0000313" key="4">
    <source>
        <dbReference type="Proteomes" id="UP000473681"/>
    </source>
</evidence>
<keyword evidence="1" id="KW-1188">Viral release from host cell</keyword>
<feature type="domain" description="Phage tail tape measure protein" evidence="2">
    <location>
        <begin position="157"/>
        <end position="355"/>
    </location>
</feature>
<dbReference type="PANTHER" id="PTHR37813">
    <property type="entry name" value="FELS-2 PROPHAGE PROTEIN"/>
    <property type="match status" value="1"/>
</dbReference>